<dbReference type="InterPro" id="IPR036179">
    <property type="entry name" value="Ig-like_dom_sf"/>
</dbReference>
<dbReference type="SMART" id="SM00408">
    <property type="entry name" value="IGc2"/>
    <property type="match status" value="2"/>
</dbReference>
<evidence type="ECO:0000256" key="1">
    <source>
        <dbReference type="ARBA" id="ARBA00022729"/>
    </source>
</evidence>
<feature type="domain" description="Ig-like" evidence="5">
    <location>
        <begin position="58"/>
        <end position="147"/>
    </location>
</feature>
<dbReference type="FunFam" id="2.60.40.10:FF:000107">
    <property type="entry name" value="Myosin, light chain kinase a"/>
    <property type="match status" value="1"/>
</dbReference>
<reference evidence="6" key="1">
    <citation type="submission" date="2018-10" db="EMBL/GenBank/DDBJ databases">
        <title>Transcriptome assembly of Aceria tosichella (Wheat curl mite) Type 2.</title>
        <authorList>
            <person name="Scully E.D."/>
            <person name="Geib S.M."/>
            <person name="Palmer N.A."/>
            <person name="Gupta A.K."/>
            <person name="Sarath G."/>
            <person name="Tatineni S."/>
        </authorList>
    </citation>
    <scope>NUCLEOTIDE SEQUENCE</scope>
    <source>
        <strain evidence="6">LincolnNE</strain>
    </source>
</reference>
<evidence type="ECO:0000259" key="5">
    <source>
        <dbReference type="PROSITE" id="PS50835"/>
    </source>
</evidence>
<proteinExistence type="predicted"/>
<keyword evidence="1" id="KW-0732">Signal</keyword>
<evidence type="ECO:0000256" key="4">
    <source>
        <dbReference type="ARBA" id="ARBA00023319"/>
    </source>
</evidence>
<dbReference type="GO" id="GO:0043005">
    <property type="term" value="C:neuron projection"/>
    <property type="evidence" value="ECO:0007669"/>
    <property type="project" value="TreeGrafter"/>
</dbReference>
<keyword evidence="3" id="KW-1015">Disulfide bond</keyword>
<organism evidence="6">
    <name type="scientific">Aceria tosichella</name>
    <name type="common">wheat curl mite</name>
    <dbReference type="NCBI Taxonomy" id="561515"/>
    <lineage>
        <taxon>Eukaryota</taxon>
        <taxon>Metazoa</taxon>
        <taxon>Ecdysozoa</taxon>
        <taxon>Arthropoda</taxon>
        <taxon>Chelicerata</taxon>
        <taxon>Arachnida</taxon>
        <taxon>Acari</taxon>
        <taxon>Acariformes</taxon>
        <taxon>Trombidiformes</taxon>
        <taxon>Prostigmata</taxon>
        <taxon>Eupodina</taxon>
        <taxon>Eriophyoidea</taxon>
        <taxon>Eriophyidae</taxon>
        <taxon>Eriophyinae</taxon>
        <taxon>Aceriini</taxon>
        <taxon>Aceria</taxon>
    </lineage>
</organism>
<feature type="domain" description="Ig-like" evidence="5">
    <location>
        <begin position="171"/>
        <end position="237"/>
    </location>
</feature>
<dbReference type="InterPro" id="IPR051170">
    <property type="entry name" value="Neural/epithelial_adhesion"/>
</dbReference>
<dbReference type="SMART" id="SM00409">
    <property type="entry name" value="IG"/>
    <property type="match status" value="2"/>
</dbReference>
<accession>A0A6G1SKG3</accession>
<name>A0A6G1SKG3_9ACAR</name>
<keyword evidence="4" id="KW-0393">Immunoglobulin domain</keyword>
<dbReference type="EMBL" id="GGYP01005896">
    <property type="protein sequence ID" value="MDE50667.1"/>
    <property type="molecule type" value="Transcribed_RNA"/>
</dbReference>
<dbReference type="AlphaFoldDB" id="A0A6G1SKG3"/>
<dbReference type="InterPro" id="IPR013098">
    <property type="entry name" value="Ig_I-set"/>
</dbReference>
<evidence type="ECO:0000256" key="2">
    <source>
        <dbReference type="ARBA" id="ARBA00022737"/>
    </source>
</evidence>
<dbReference type="PROSITE" id="PS50835">
    <property type="entry name" value="IG_LIKE"/>
    <property type="match status" value="2"/>
</dbReference>
<gene>
    <name evidence="6" type="primary">CNTN2_0</name>
    <name evidence="6" type="ORF">g.8977</name>
</gene>
<dbReference type="InterPro" id="IPR013783">
    <property type="entry name" value="Ig-like_fold"/>
</dbReference>
<dbReference type="InterPro" id="IPR007110">
    <property type="entry name" value="Ig-like_dom"/>
</dbReference>
<evidence type="ECO:0000256" key="3">
    <source>
        <dbReference type="ARBA" id="ARBA00023157"/>
    </source>
</evidence>
<dbReference type="Pfam" id="PF13927">
    <property type="entry name" value="Ig_3"/>
    <property type="match status" value="1"/>
</dbReference>
<keyword evidence="2" id="KW-0677">Repeat</keyword>
<dbReference type="InterPro" id="IPR003598">
    <property type="entry name" value="Ig_sub2"/>
</dbReference>
<dbReference type="PANTHER" id="PTHR12231">
    <property type="entry name" value="CTX-RELATED TYPE I TRANSMEMBRANE PROTEIN"/>
    <property type="match status" value="1"/>
</dbReference>
<evidence type="ECO:0000313" key="6">
    <source>
        <dbReference type="EMBL" id="MDE50667.1"/>
    </source>
</evidence>
<dbReference type="SUPFAM" id="SSF48726">
    <property type="entry name" value="Immunoglobulin"/>
    <property type="match status" value="2"/>
</dbReference>
<dbReference type="InterPro" id="IPR003599">
    <property type="entry name" value="Ig_sub"/>
</dbReference>
<dbReference type="PANTHER" id="PTHR12231:SF253">
    <property type="entry name" value="DPR-INTERACTING PROTEIN ETA, ISOFORM B-RELATED"/>
    <property type="match status" value="1"/>
</dbReference>
<sequence>MMTSVLDYCTTSSRFYLKQFKMKVFVKSVVLALVLLGLERAKFAAAAVEVNITASKVPKIVDQVERINHPEGTNATFTCTIGSGELNGLKFEWLKDDRRIAATSNRYRVSVAPENFNSILRVIDLKSDDSGTYSCVARNAFGQDKISIKLVVKVELKWLERPKDEIEVPIGKQLQVPCTASGQPAPKIEWTRLDGNEQGRQMRHLLGSELRFNVISQQDSGLYECRASNGMDKDLVSRFRLVVMGK</sequence>
<dbReference type="Gene3D" id="2.60.40.10">
    <property type="entry name" value="Immunoglobulins"/>
    <property type="match status" value="2"/>
</dbReference>
<protein>
    <submittedName>
        <fullName evidence="6">Contactin-2</fullName>
    </submittedName>
</protein>
<dbReference type="Pfam" id="PF07679">
    <property type="entry name" value="I-set"/>
    <property type="match status" value="1"/>
</dbReference>